<dbReference type="Gene3D" id="1.10.260.40">
    <property type="entry name" value="lambda repressor-like DNA-binding domains"/>
    <property type="match status" value="1"/>
</dbReference>
<sequence length="340" mass="37008">MNRRRATQADVARAAGVSVATVSYVASGRANRKNPATPEVTARVLRTMRDLDYTPARSGRVLARSRTGLVAVAAYTPFNPWALGLITQIEEVAADHGLGVVIQRYGHTENAADLIETHLLEGLADAAVVVGSPSFGAGRLYRIGRRVPLLAVHHSYRPRGFDVMVQREATAVRAAAEHLIGLGVKRPAFIDVPDTGDHPRRDAFVDTFLEHRYRPGSIAVVQDRENAFTGFLDSRHLATELLDQSPRRRPDAIMASSDRAAIATMWAAMQLGISIPDELKVIGAGNIPEGADLRPALTTVGSGVEEFRPTLERLIARIDDPSMRTGTHVVPWRLILRDSA</sequence>
<keyword evidence="3" id="KW-0804">Transcription</keyword>
<evidence type="ECO:0000256" key="1">
    <source>
        <dbReference type="ARBA" id="ARBA00023015"/>
    </source>
</evidence>
<organism evidence="5 6">
    <name type="scientific">Actinopolymorpha singaporensis</name>
    <dbReference type="NCBI Taxonomy" id="117157"/>
    <lineage>
        <taxon>Bacteria</taxon>
        <taxon>Bacillati</taxon>
        <taxon>Actinomycetota</taxon>
        <taxon>Actinomycetes</taxon>
        <taxon>Propionibacteriales</taxon>
        <taxon>Actinopolymorphaceae</taxon>
        <taxon>Actinopolymorpha</taxon>
    </lineage>
</organism>
<proteinExistence type="predicted"/>
<gene>
    <name evidence="5" type="ORF">SAMN04489717_3319</name>
</gene>
<dbReference type="Gene3D" id="3.40.50.2300">
    <property type="match status" value="2"/>
</dbReference>
<dbReference type="Pfam" id="PF00356">
    <property type="entry name" value="LacI"/>
    <property type="match status" value="1"/>
</dbReference>
<dbReference type="InterPro" id="IPR000843">
    <property type="entry name" value="HTH_LacI"/>
</dbReference>
<dbReference type="STRING" id="117157.SAMN04489717_3319"/>
<evidence type="ECO:0000313" key="5">
    <source>
        <dbReference type="EMBL" id="SDS63121.1"/>
    </source>
</evidence>
<keyword evidence="1" id="KW-0805">Transcription regulation</keyword>
<dbReference type="SUPFAM" id="SSF53822">
    <property type="entry name" value="Periplasmic binding protein-like I"/>
    <property type="match status" value="1"/>
</dbReference>
<evidence type="ECO:0000256" key="2">
    <source>
        <dbReference type="ARBA" id="ARBA00023125"/>
    </source>
</evidence>
<dbReference type="AlphaFoldDB" id="A0A1H1TSR2"/>
<reference evidence="5 6" key="1">
    <citation type="submission" date="2016-10" db="EMBL/GenBank/DDBJ databases">
        <authorList>
            <person name="de Groot N.N."/>
        </authorList>
    </citation>
    <scope>NUCLEOTIDE SEQUENCE [LARGE SCALE GENOMIC DNA]</scope>
    <source>
        <strain evidence="5 6">DSM 22024</strain>
    </source>
</reference>
<dbReference type="PANTHER" id="PTHR30146:SF109">
    <property type="entry name" value="HTH-TYPE TRANSCRIPTIONAL REGULATOR GALS"/>
    <property type="match status" value="1"/>
</dbReference>
<evidence type="ECO:0000259" key="4">
    <source>
        <dbReference type="PROSITE" id="PS50932"/>
    </source>
</evidence>
<name>A0A1H1TSR2_9ACTN</name>
<accession>A0A1H1TSR2</accession>
<keyword evidence="6" id="KW-1185">Reference proteome</keyword>
<dbReference type="Pfam" id="PF13377">
    <property type="entry name" value="Peripla_BP_3"/>
    <property type="match status" value="1"/>
</dbReference>
<dbReference type="SUPFAM" id="SSF47413">
    <property type="entry name" value="lambda repressor-like DNA-binding domains"/>
    <property type="match status" value="1"/>
</dbReference>
<dbReference type="GO" id="GO:0000976">
    <property type="term" value="F:transcription cis-regulatory region binding"/>
    <property type="evidence" value="ECO:0007669"/>
    <property type="project" value="TreeGrafter"/>
</dbReference>
<dbReference type="SMART" id="SM00354">
    <property type="entry name" value="HTH_LACI"/>
    <property type="match status" value="1"/>
</dbReference>
<dbReference type="EMBL" id="LT629732">
    <property type="protein sequence ID" value="SDS63121.1"/>
    <property type="molecule type" value="Genomic_DNA"/>
</dbReference>
<evidence type="ECO:0000256" key="3">
    <source>
        <dbReference type="ARBA" id="ARBA00023163"/>
    </source>
</evidence>
<dbReference type="GO" id="GO:0003700">
    <property type="term" value="F:DNA-binding transcription factor activity"/>
    <property type="evidence" value="ECO:0007669"/>
    <property type="project" value="TreeGrafter"/>
</dbReference>
<dbReference type="PANTHER" id="PTHR30146">
    <property type="entry name" value="LACI-RELATED TRANSCRIPTIONAL REPRESSOR"/>
    <property type="match status" value="1"/>
</dbReference>
<dbReference type="CDD" id="cd01392">
    <property type="entry name" value="HTH_LacI"/>
    <property type="match status" value="1"/>
</dbReference>
<feature type="domain" description="HTH lacI-type" evidence="4">
    <location>
        <begin position="6"/>
        <end position="64"/>
    </location>
</feature>
<protein>
    <submittedName>
        <fullName evidence="5">LacI family transcriptional regulator</fullName>
    </submittedName>
</protein>
<evidence type="ECO:0000313" key="6">
    <source>
        <dbReference type="Proteomes" id="UP000198983"/>
    </source>
</evidence>
<dbReference type="InterPro" id="IPR046335">
    <property type="entry name" value="LacI/GalR-like_sensor"/>
</dbReference>
<keyword evidence="2" id="KW-0238">DNA-binding</keyword>
<dbReference type="InterPro" id="IPR028082">
    <property type="entry name" value="Peripla_BP_I"/>
</dbReference>
<dbReference type="PROSITE" id="PS50932">
    <property type="entry name" value="HTH_LACI_2"/>
    <property type="match status" value="1"/>
</dbReference>
<dbReference type="Proteomes" id="UP000198983">
    <property type="component" value="Chromosome I"/>
</dbReference>
<dbReference type="CDD" id="cd06267">
    <property type="entry name" value="PBP1_LacI_sugar_binding-like"/>
    <property type="match status" value="1"/>
</dbReference>
<dbReference type="InterPro" id="IPR010982">
    <property type="entry name" value="Lambda_DNA-bd_dom_sf"/>
</dbReference>